<name>A0ABV1R2C2_9HYPH</name>
<dbReference type="RefSeq" id="WP_350389365.1">
    <property type="nucleotide sequence ID" value="NZ_JBELQD010000010.1"/>
</dbReference>
<evidence type="ECO:0000313" key="3">
    <source>
        <dbReference type="Proteomes" id="UP001432995"/>
    </source>
</evidence>
<reference evidence="2" key="1">
    <citation type="submission" date="2024-06" db="EMBL/GenBank/DDBJ databases">
        <authorList>
            <person name="Campbell A.G."/>
        </authorList>
    </citation>
    <scope>NUCLEOTIDE SEQUENCE</scope>
    <source>
        <strain evidence="2">EM17</strain>
    </source>
</reference>
<accession>A0ABV1R2C2</accession>
<dbReference type="Proteomes" id="UP001432995">
    <property type="component" value="Unassembled WGS sequence"/>
</dbReference>
<organism evidence="2 3">
    <name type="scientific">Methylobacterium brachiatum</name>
    <dbReference type="NCBI Taxonomy" id="269660"/>
    <lineage>
        <taxon>Bacteria</taxon>
        <taxon>Pseudomonadati</taxon>
        <taxon>Pseudomonadota</taxon>
        <taxon>Alphaproteobacteria</taxon>
        <taxon>Hyphomicrobiales</taxon>
        <taxon>Methylobacteriaceae</taxon>
        <taxon>Methylobacterium</taxon>
    </lineage>
</organism>
<evidence type="ECO:0000256" key="1">
    <source>
        <dbReference type="SAM" id="MobiDB-lite"/>
    </source>
</evidence>
<protein>
    <submittedName>
        <fullName evidence="2">Uncharacterized protein</fullName>
    </submittedName>
</protein>
<proteinExistence type="predicted"/>
<dbReference type="EMBL" id="JBELQD010000010">
    <property type="protein sequence ID" value="MER2288847.1"/>
    <property type="molecule type" value="Genomic_DNA"/>
</dbReference>
<gene>
    <name evidence="2" type="ORF">ABS770_11310</name>
</gene>
<feature type="region of interest" description="Disordered" evidence="1">
    <location>
        <begin position="1"/>
        <end position="22"/>
    </location>
</feature>
<evidence type="ECO:0000313" key="2">
    <source>
        <dbReference type="EMBL" id="MER2288847.1"/>
    </source>
</evidence>
<keyword evidence="3" id="KW-1185">Reference proteome</keyword>
<sequence>MPLSLDDPSPLAHAAPEGIWPIDPDPRVTDLPGRQRWTFGGGRARAAEVAGTLVPATDARIAYLGIRRDGQGRPFPAAFAHSPETGAALGPPVPLPAPEILDIDLDSLAEVPLPSGVPALIRAGHPAALYLFQENLGAFAEWDGRNFVGHERLPPHPVGTGITASRRGIAYATAEVLVGVRLPQLGRGLAHTETRAAGLRFLSAPCWRGGDLLVLGERGGRLVLCRLAAESDALDLRDLGRAAPDADFAGPWMNRLGDAVWTGPDGFVACRTLGDETTATPWPGGFTPVIAQAPWRDRADLYHQLGMAEGRYHVAALAPDPDLHRLDGPHLAAGPCTYSGAERFDVPWQATEEVLNLGTHAGNLLVPRLSMARDTILLALDIPGPRGGFLRGERLPAPVTGHVLHHAHGAGLRRLPVGLAVSRIGDARALLHDGVLYLWSRSECRCHALRLRAA</sequence>
<comment type="caution">
    <text evidence="2">The sequence shown here is derived from an EMBL/GenBank/DDBJ whole genome shotgun (WGS) entry which is preliminary data.</text>
</comment>